<feature type="transmembrane region" description="Helical" evidence="6">
    <location>
        <begin position="21"/>
        <end position="44"/>
    </location>
</feature>
<dbReference type="EMBL" id="JALGAR010000009">
    <property type="protein sequence ID" value="MCI4660059.1"/>
    <property type="molecule type" value="Genomic_DNA"/>
</dbReference>
<dbReference type="AlphaFoldDB" id="A0AA41QZK6"/>
<evidence type="ECO:0000313" key="9">
    <source>
        <dbReference type="Proteomes" id="UP001165341"/>
    </source>
</evidence>
<keyword evidence="2" id="KW-1003">Cell membrane</keyword>
<evidence type="ECO:0000256" key="2">
    <source>
        <dbReference type="ARBA" id="ARBA00022475"/>
    </source>
</evidence>
<keyword evidence="4 6" id="KW-1133">Transmembrane helix</keyword>
<dbReference type="RefSeq" id="WP_243013488.1">
    <property type="nucleotide sequence ID" value="NZ_JALGAR010000009.1"/>
</dbReference>
<feature type="domain" description="Phosphatidylglycerol lysyltransferase C-terminal" evidence="7">
    <location>
        <begin position="490"/>
        <end position="785"/>
    </location>
</feature>
<keyword evidence="3 6" id="KW-0812">Transmembrane</keyword>
<feature type="transmembrane region" description="Helical" evidence="6">
    <location>
        <begin position="228"/>
        <end position="251"/>
    </location>
</feature>
<dbReference type="SUPFAM" id="SSF144091">
    <property type="entry name" value="Rhomboid-like"/>
    <property type="match status" value="1"/>
</dbReference>
<feature type="transmembrane region" description="Helical" evidence="6">
    <location>
        <begin position="175"/>
        <end position="191"/>
    </location>
</feature>
<keyword evidence="9" id="KW-1185">Reference proteome</keyword>
<feature type="transmembrane region" description="Helical" evidence="6">
    <location>
        <begin position="113"/>
        <end position="137"/>
    </location>
</feature>
<evidence type="ECO:0000256" key="5">
    <source>
        <dbReference type="ARBA" id="ARBA00023136"/>
    </source>
</evidence>
<evidence type="ECO:0000256" key="6">
    <source>
        <dbReference type="SAM" id="Phobius"/>
    </source>
</evidence>
<organism evidence="8 9">
    <name type="scientific">Cryobacterium zhongshanensis</name>
    <dbReference type="NCBI Taxonomy" id="2928153"/>
    <lineage>
        <taxon>Bacteria</taxon>
        <taxon>Bacillati</taxon>
        <taxon>Actinomycetota</taxon>
        <taxon>Actinomycetes</taxon>
        <taxon>Micrococcales</taxon>
        <taxon>Microbacteriaceae</taxon>
        <taxon>Cryobacterium</taxon>
    </lineage>
</organism>
<evidence type="ECO:0000259" key="7">
    <source>
        <dbReference type="Pfam" id="PF09924"/>
    </source>
</evidence>
<dbReference type="InterPro" id="IPR024320">
    <property type="entry name" value="LPG_synthase_C"/>
</dbReference>
<comment type="caution">
    <text evidence="8">The sequence shown here is derived from an EMBL/GenBank/DDBJ whole genome shotgun (WGS) entry which is preliminary data.</text>
</comment>
<dbReference type="Pfam" id="PF09924">
    <property type="entry name" value="LPG_synthase_C"/>
    <property type="match status" value="1"/>
</dbReference>
<feature type="transmembrane region" description="Helical" evidence="6">
    <location>
        <begin position="197"/>
        <end position="216"/>
    </location>
</feature>
<feature type="transmembrane region" description="Helical" evidence="6">
    <location>
        <begin position="87"/>
        <end position="106"/>
    </location>
</feature>
<feature type="transmembrane region" description="Helical" evidence="6">
    <location>
        <begin position="312"/>
        <end position="332"/>
    </location>
</feature>
<dbReference type="GO" id="GO:0005886">
    <property type="term" value="C:plasma membrane"/>
    <property type="evidence" value="ECO:0007669"/>
    <property type="project" value="UniProtKB-SubCell"/>
</dbReference>
<dbReference type="InterPro" id="IPR051211">
    <property type="entry name" value="PG_lysyltransferase"/>
</dbReference>
<accession>A0AA41QZK6</accession>
<dbReference type="PANTHER" id="PTHR34697">
    <property type="entry name" value="PHOSPHATIDYLGLYCEROL LYSYLTRANSFERASE"/>
    <property type="match status" value="1"/>
</dbReference>
<evidence type="ECO:0000256" key="4">
    <source>
        <dbReference type="ARBA" id="ARBA00022989"/>
    </source>
</evidence>
<dbReference type="InterPro" id="IPR035952">
    <property type="entry name" value="Rhomboid-like_sf"/>
</dbReference>
<comment type="subcellular location">
    <subcellularLocation>
        <location evidence="1">Cell membrane</location>
        <topology evidence="1">Multi-pass membrane protein</topology>
    </subcellularLocation>
</comment>
<dbReference type="GO" id="GO:0055091">
    <property type="term" value="P:phospholipid homeostasis"/>
    <property type="evidence" value="ECO:0007669"/>
    <property type="project" value="TreeGrafter"/>
</dbReference>
<keyword evidence="5 6" id="KW-0472">Membrane</keyword>
<proteinExistence type="predicted"/>
<evidence type="ECO:0000256" key="1">
    <source>
        <dbReference type="ARBA" id="ARBA00004651"/>
    </source>
</evidence>
<feature type="transmembrane region" description="Helical" evidence="6">
    <location>
        <begin position="284"/>
        <end position="305"/>
    </location>
</feature>
<feature type="transmembrane region" description="Helical" evidence="6">
    <location>
        <begin position="352"/>
        <end position="375"/>
    </location>
</feature>
<evidence type="ECO:0000313" key="8">
    <source>
        <dbReference type="EMBL" id="MCI4660059.1"/>
    </source>
</evidence>
<feature type="transmembrane region" description="Helical" evidence="6">
    <location>
        <begin position="452"/>
        <end position="472"/>
    </location>
</feature>
<feature type="transmembrane region" description="Helical" evidence="6">
    <location>
        <begin position="149"/>
        <end position="168"/>
    </location>
</feature>
<sequence length="818" mass="87522">MTLFVHARTAAPAIRRGMMRAALFVRTLPVTWSVVALIVVGAIARSTLSEANSVRLNAVLGTGLDTLLTQRNWVGTATAVFFVEKPVYLAVVLLTTFLILGASERLMGSARTLVAFVLVSVLGIAAGTVIQGLGVIFDSAAAEQSRSQHTMDPMIPVVGTLMAATACLRPVVARRVRVVSFSLLLMFVLYSGQPSDIYRLAGGIAGLLIGVLMWKGKHSVRVVTETFADVRALLAAVIATTAIGPLISVWAPAPLGLLEPLAALFRESLKPTLNESAVSGADSAGSLLVTLFPLVLQLIAAFGILRGQRFGLWLAVGINAALATFAVIYFGSAAGAPGSSSVQSAHYENAPFSIGIAIGVPVLTVVLALSCLRSFPREPGRAPTRTFALRATACLLIFAGVYLVATSTHAGIPFAASFAQGMAGLPERLVPEGFLAFEAITPPPADAIGRFLYDWMGAAFWLSVIVLARAGMKRNRSDSNLGDSRMAKALLRRGLGSGPLAWMATWHGHRYWYDRDGDAIVAYRVVNGIAITTGQPLCATAALPDVVANFVAFCGEKGWTPVFYGVSEELTVLFTEMRWSSLKVAEETILDPGVWSLSGKKMQNVRTALTRASRLGIDCRWTRYDVLDAELRRQIAEISEEWVADKKLPEMGFTLGGLAELADPDVALMIAVTPEERVEAVTSWLPTFRDGVVVGLTLDFMRRRADSAPGVMDVLIAKTMDQAKHCGLEMVSLSAAPLAESGTALSGFAATSMLSRILEPVYGFQSLHRYKSKFHPEIRPMYLAYADPFALPAIGLGLARAYVPSLSLRSVIGHLKTT</sequence>
<gene>
    <name evidence="8" type="ORF">MQH31_19800</name>
</gene>
<name>A0AA41QZK6_9MICO</name>
<dbReference type="PANTHER" id="PTHR34697:SF2">
    <property type="entry name" value="PHOSPHATIDYLGLYCEROL LYSYLTRANSFERASE"/>
    <property type="match status" value="1"/>
</dbReference>
<dbReference type="Proteomes" id="UP001165341">
    <property type="component" value="Unassembled WGS sequence"/>
</dbReference>
<evidence type="ECO:0000256" key="3">
    <source>
        <dbReference type="ARBA" id="ARBA00022692"/>
    </source>
</evidence>
<feature type="transmembrane region" description="Helical" evidence="6">
    <location>
        <begin position="387"/>
        <end position="405"/>
    </location>
</feature>
<dbReference type="GO" id="GO:0016755">
    <property type="term" value="F:aminoacyltransferase activity"/>
    <property type="evidence" value="ECO:0007669"/>
    <property type="project" value="TreeGrafter"/>
</dbReference>
<protein>
    <submittedName>
        <fullName evidence="8">Phosphatidylglycerol lysyltransferase domain-containing protein</fullName>
    </submittedName>
</protein>
<reference evidence="8" key="1">
    <citation type="submission" date="2022-03" db="EMBL/GenBank/DDBJ databases">
        <title>Cryobacterium sp. nov. strain ZS14-85, isolated from Antarctic soil.</title>
        <authorList>
            <person name="Li J."/>
            <person name="Niu G."/>
        </authorList>
    </citation>
    <scope>NUCLEOTIDE SEQUENCE</scope>
    <source>
        <strain evidence="8">ZS14-85</strain>
    </source>
</reference>